<dbReference type="GO" id="GO:0016887">
    <property type="term" value="F:ATP hydrolysis activity"/>
    <property type="evidence" value="ECO:0007669"/>
    <property type="project" value="InterPro"/>
</dbReference>
<dbReference type="PANTHER" id="PTHR46411">
    <property type="entry name" value="FAMILY ATPASE, PUTATIVE-RELATED"/>
    <property type="match status" value="1"/>
</dbReference>
<dbReference type="InterPro" id="IPR003593">
    <property type="entry name" value="AAA+_ATPase"/>
</dbReference>
<dbReference type="OrthoDB" id="10042665at2759"/>
<feature type="region of interest" description="Disordered" evidence="1">
    <location>
        <begin position="1"/>
        <end position="26"/>
    </location>
</feature>
<sequence length="698" mass="79244">MARTKQTAAMSAGSRARRQQRLFGNGAVPEAQVADSEIEIDDETKARHKEIEEGEMRAELKLVSFLDKKHTDKGQSYYADTIDEDVPEQVNWWSKFALCLVRHMDQTNTYVQNVCLQVNSPHLKDILQDTIGHYPGISFHTKDISIPRPYHVLYHYRHELEKAGDDLEEGSEACGHHDLLLDWINTQFKETIDETENLLEQGMMTYPHLWTIFRPDAIIYAPVFGQARAFTLCSYEYACGDNPGLYLQLNFVDFDGEDFGTRSTGRLVAAFSGAERISELSGFPIKWHSEAEEVKTKLIQRGRRWEQHAGMHFCTYKGVALEYTPCGISRYNTDGRVVVDTKTSHRLNANNSFNVSAFKSSEDKLSKRRKIRSEDYDGDANAETLDLVPEEKLELDPLTDDQCLLANAMVRGFSFAEKRWFDFFVDRLGPANWDSGCFDKLVLPAAQKDLVRALVTTHTQHSVGFDDIVKGKGKGLILVLHGPPGVGKTCTAETVAEYCERPLYMVSSGDLGTNASQLDSTLSRILDMASTWKAVLLIDEADVFLERRSLHDMERNSLVSIFLRVLEYYEGILFLTSNRVNTFDDAFKSRIHVPLKYNDLTAESRKQIWRNFLAKTEGGVQLTESEYDGLAQANINGRQIKNVIRTAKSLAQFHGEKLDRAKLEQVIKIQEEFEHELDLTNFVAVGANDQMMNGRWIA</sequence>
<evidence type="ECO:0000313" key="4">
    <source>
        <dbReference type="Proteomes" id="UP000310066"/>
    </source>
</evidence>
<dbReference type="Pfam" id="PF23232">
    <property type="entry name" value="AAA_lid_13"/>
    <property type="match status" value="1"/>
</dbReference>
<gene>
    <name evidence="3" type="ORF">B0A54_00571</name>
</gene>
<dbReference type="CDD" id="cd19481">
    <property type="entry name" value="RecA-like_protease"/>
    <property type="match status" value="1"/>
</dbReference>
<dbReference type="InterPro" id="IPR003959">
    <property type="entry name" value="ATPase_AAA_core"/>
</dbReference>
<protein>
    <recommendedName>
        <fullName evidence="2">AAA+ ATPase domain-containing protein</fullName>
    </recommendedName>
</protein>
<dbReference type="PANTHER" id="PTHR46411:SF2">
    <property type="entry name" value="AAA+ ATPASE DOMAIN-CONTAINING PROTEIN"/>
    <property type="match status" value="1"/>
</dbReference>
<dbReference type="InterPro" id="IPR027417">
    <property type="entry name" value="P-loop_NTPase"/>
</dbReference>
<dbReference type="Gene3D" id="3.40.50.300">
    <property type="entry name" value="P-loop containing nucleotide triphosphate hydrolases"/>
    <property type="match status" value="1"/>
</dbReference>
<feature type="domain" description="AAA+ ATPase" evidence="2">
    <location>
        <begin position="474"/>
        <end position="599"/>
    </location>
</feature>
<reference evidence="3 4" key="1">
    <citation type="submission" date="2017-03" db="EMBL/GenBank/DDBJ databases">
        <title>Genomes of endolithic fungi from Antarctica.</title>
        <authorList>
            <person name="Coleine C."/>
            <person name="Masonjones S."/>
            <person name="Stajich J.E."/>
        </authorList>
    </citation>
    <scope>NUCLEOTIDE SEQUENCE [LARGE SCALE GENOMIC DNA]</scope>
    <source>
        <strain evidence="3 4">CCFEE 5311</strain>
    </source>
</reference>
<dbReference type="STRING" id="329885.A0A4U0VJ95"/>
<evidence type="ECO:0000313" key="3">
    <source>
        <dbReference type="EMBL" id="TKA48436.1"/>
    </source>
</evidence>
<dbReference type="SUPFAM" id="SSF52540">
    <property type="entry name" value="P-loop containing nucleoside triphosphate hydrolases"/>
    <property type="match status" value="1"/>
</dbReference>
<evidence type="ECO:0000256" key="1">
    <source>
        <dbReference type="SAM" id="MobiDB-lite"/>
    </source>
</evidence>
<dbReference type="EMBL" id="NAJP01000003">
    <property type="protein sequence ID" value="TKA48436.1"/>
    <property type="molecule type" value="Genomic_DNA"/>
</dbReference>
<dbReference type="InterPro" id="IPR056599">
    <property type="entry name" value="AAA_lid_fung"/>
</dbReference>
<proteinExistence type="predicted"/>
<dbReference type="Proteomes" id="UP000310066">
    <property type="component" value="Unassembled WGS sequence"/>
</dbReference>
<comment type="caution">
    <text evidence="3">The sequence shown here is derived from an EMBL/GenBank/DDBJ whole genome shotgun (WGS) entry which is preliminary data.</text>
</comment>
<dbReference type="Pfam" id="PF00004">
    <property type="entry name" value="AAA"/>
    <property type="match status" value="1"/>
</dbReference>
<evidence type="ECO:0000259" key="2">
    <source>
        <dbReference type="SMART" id="SM00382"/>
    </source>
</evidence>
<name>A0A4U0VJ95_9PEZI</name>
<dbReference type="InterPro" id="IPR054289">
    <property type="entry name" value="DUF7025"/>
</dbReference>
<accession>A0A4U0VJ95</accession>
<dbReference type="SMART" id="SM00382">
    <property type="entry name" value="AAA"/>
    <property type="match status" value="1"/>
</dbReference>
<dbReference type="Pfam" id="PF22942">
    <property type="entry name" value="DUF7025"/>
    <property type="match status" value="1"/>
</dbReference>
<dbReference type="AlphaFoldDB" id="A0A4U0VJ95"/>
<dbReference type="GO" id="GO:0005524">
    <property type="term" value="F:ATP binding"/>
    <property type="evidence" value="ECO:0007669"/>
    <property type="project" value="InterPro"/>
</dbReference>
<organism evidence="3 4">
    <name type="scientific">Friedmanniomyces endolithicus</name>
    <dbReference type="NCBI Taxonomy" id="329885"/>
    <lineage>
        <taxon>Eukaryota</taxon>
        <taxon>Fungi</taxon>
        <taxon>Dikarya</taxon>
        <taxon>Ascomycota</taxon>
        <taxon>Pezizomycotina</taxon>
        <taxon>Dothideomycetes</taxon>
        <taxon>Dothideomycetidae</taxon>
        <taxon>Mycosphaerellales</taxon>
        <taxon>Teratosphaeriaceae</taxon>
        <taxon>Friedmanniomyces</taxon>
    </lineage>
</organism>